<dbReference type="RefSeq" id="WP_171183827.1">
    <property type="nucleotide sequence ID" value="NZ_WTPX01000013.1"/>
</dbReference>
<comment type="caution">
    <text evidence="3">The sequence shown here is derived from an EMBL/GenBank/DDBJ whole genome shotgun (WGS) entry which is preliminary data.</text>
</comment>
<dbReference type="Proteomes" id="UP000609651">
    <property type="component" value="Unassembled WGS sequence"/>
</dbReference>
<accession>A0ABX1V958</accession>
<protein>
    <recommendedName>
        <fullName evidence="2">Helix-turn-helix domain-containing protein</fullName>
    </recommendedName>
</protein>
<feature type="domain" description="Helix-turn-helix" evidence="2">
    <location>
        <begin position="29"/>
        <end position="79"/>
    </location>
</feature>
<proteinExistence type="predicted"/>
<dbReference type="NCBIfam" id="TIGR01764">
    <property type="entry name" value="excise"/>
    <property type="match status" value="1"/>
</dbReference>
<name>A0ABX1V958_9PLAN</name>
<dbReference type="InterPro" id="IPR041657">
    <property type="entry name" value="HTH_17"/>
</dbReference>
<sequence>MPPNSLVPASLRDPAAPSGDILKALDSSFTPAHVADRMNVHIATVYRWMDRGVNGVKLAFLRAGGRQRRVPRADLAAFIVETTRQARSASPEPPRPERRPHAAADAAGGELAGAGW</sequence>
<organism evidence="3 4">
    <name type="scientific">Alienimonas chondri</name>
    <dbReference type="NCBI Taxonomy" id="2681879"/>
    <lineage>
        <taxon>Bacteria</taxon>
        <taxon>Pseudomonadati</taxon>
        <taxon>Planctomycetota</taxon>
        <taxon>Planctomycetia</taxon>
        <taxon>Planctomycetales</taxon>
        <taxon>Planctomycetaceae</taxon>
        <taxon>Alienimonas</taxon>
    </lineage>
</organism>
<gene>
    <name evidence="3" type="ORF">LzC2_06980</name>
</gene>
<reference evidence="3 4" key="1">
    <citation type="journal article" date="2020" name="Syst. Appl. Microbiol.">
        <title>Alienimonas chondri sp. nov., a novel planctomycete isolated from the biofilm of the red alga Chondrus crispus.</title>
        <authorList>
            <person name="Vitorino I."/>
            <person name="Albuquerque L."/>
            <person name="Wiegand S."/>
            <person name="Kallscheuer N."/>
            <person name="da Costa M.S."/>
            <person name="Lobo-da-Cunha A."/>
            <person name="Jogler C."/>
            <person name="Lage O.M."/>
        </authorList>
    </citation>
    <scope>NUCLEOTIDE SEQUENCE [LARGE SCALE GENOMIC DNA]</scope>
    <source>
        <strain evidence="3 4">LzC2</strain>
    </source>
</reference>
<feature type="region of interest" description="Disordered" evidence="1">
    <location>
        <begin position="83"/>
        <end position="116"/>
    </location>
</feature>
<evidence type="ECO:0000313" key="3">
    <source>
        <dbReference type="EMBL" id="NNJ24639.1"/>
    </source>
</evidence>
<evidence type="ECO:0000259" key="2">
    <source>
        <dbReference type="Pfam" id="PF12728"/>
    </source>
</evidence>
<dbReference type="InterPro" id="IPR010093">
    <property type="entry name" value="SinI_DNA-bd"/>
</dbReference>
<dbReference type="Pfam" id="PF12728">
    <property type="entry name" value="HTH_17"/>
    <property type="match status" value="1"/>
</dbReference>
<evidence type="ECO:0000313" key="4">
    <source>
        <dbReference type="Proteomes" id="UP000609651"/>
    </source>
</evidence>
<keyword evidence="4" id="KW-1185">Reference proteome</keyword>
<evidence type="ECO:0000256" key="1">
    <source>
        <dbReference type="SAM" id="MobiDB-lite"/>
    </source>
</evidence>
<dbReference type="EMBL" id="WTPX01000013">
    <property type="protein sequence ID" value="NNJ24639.1"/>
    <property type="molecule type" value="Genomic_DNA"/>
</dbReference>